<dbReference type="EMBL" id="CP003364">
    <property type="protein sequence ID" value="AGA24820.1"/>
    <property type="molecule type" value="Genomic_DNA"/>
</dbReference>
<dbReference type="HOGENOM" id="CLU_035908_0_0_0"/>
<evidence type="ECO:0000313" key="1">
    <source>
        <dbReference type="EMBL" id="AGA24820.1"/>
    </source>
</evidence>
<dbReference type="RefSeq" id="WP_015244005.1">
    <property type="nucleotide sequence ID" value="NC_019892.1"/>
</dbReference>
<dbReference type="Proteomes" id="UP000010798">
    <property type="component" value="Chromosome"/>
</dbReference>
<dbReference type="PANTHER" id="PTHR43737">
    <property type="entry name" value="BLL7424 PROTEIN"/>
    <property type="match status" value="1"/>
</dbReference>
<dbReference type="InterPro" id="IPR010869">
    <property type="entry name" value="DUF1501"/>
</dbReference>
<dbReference type="PANTHER" id="PTHR43737:SF1">
    <property type="entry name" value="DUF1501 DOMAIN-CONTAINING PROTEIN"/>
    <property type="match status" value="1"/>
</dbReference>
<dbReference type="STRING" id="886293.Sinac_0381"/>
<dbReference type="KEGG" id="saci:Sinac_0381"/>
<protein>
    <recommendedName>
        <fullName evidence="3">Arylsulfatase A family protein</fullName>
    </recommendedName>
</protein>
<dbReference type="Pfam" id="PF07394">
    <property type="entry name" value="DUF1501"/>
    <property type="match status" value="1"/>
</dbReference>
<accession>L0D7I3</accession>
<dbReference type="PROSITE" id="PS51318">
    <property type="entry name" value="TAT"/>
    <property type="match status" value="1"/>
</dbReference>
<organism evidence="1 2">
    <name type="scientific">Singulisphaera acidiphila (strain ATCC BAA-1392 / DSM 18658 / VKM B-2454 / MOB10)</name>
    <dbReference type="NCBI Taxonomy" id="886293"/>
    <lineage>
        <taxon>Bacteria</taxon>
        <taxon>Pseudomonadati</taxon>
        <taxon>Planctomycetota</taxon>
        <taxon>Planctomycetia</taxon>
        <taxon>Isosphaerales</taxon>
        <taxon>Isosphaeraceae</taxon>
        <taxon>Singulisphaera</taxon>
    </lineage>
</organism>
<gene>
    <name evidence="1" type="ordered locus">Sinac_0381</name>
</gene>
<dbReference type="InterPro" id="IPR017850">
    <property type="entry name" value="Alkaline_phosphatase_core_sf"/>
</dbReference>
<evidence type="ECO:0008006" key="3">
    <source>
        <dbReference type="Google" id="ProtNLM"/>
    </source>
</evidence>
<dbReference type="AlphaFoldDB" id="L0D7I3"/>
<dbReference type="InterPro" id="IPR006311">
    <property type="entry name" value="TAT_signal"/>
</dbReference>
<dbReference type="SUPFAM" id="SSF53649">
    <property type="entry name" value="Alkaline phosphatase-like"/>
    <property type="match status" value="1"/>
</dbReference>
<dbReference type="OrthoDB" id="127333at2"/>
<keyword evidence="2" id="KW-1185">Reference proteome</keyword>
<proteinExistence type="predicted"/>
<name>L0D7I3_SINAD</name>
<reference evidence="1 2" key="1">
    <citation type="submission" date="2012-02" db="EMBL/GenBank/DDBJ databases">
        <title>Complete sequence of chromosome of Singulisphaera acidiphila DSM 18658.</title>
        <authorList>
            <consortium name="US DOE Joint Genome Institute (JGI-PGF)"/>
            <person name="Lucas S."/>
            <person name="Copeland A."/>
            <person name="Lapidus A."/>
            <person name="Glavina del Rio T."/>
            <person name="Dalin E."/>
            <person name="Tice H."/>
            <person name="Bruce D."/>
            <person name="Goodwin L."/>
            <person name="Pitluck S."/>
            <person name="Peters L."/>
            <person name="Ovchinnikova G."/>
            <person name="Chertkov O."/>
            <person name="Kyrpides N."/>
            <person name="Mavromatis K."/>
            <person name="Ivanova N."/>
            <person name="Brettin T."/>
            <person name="Detter J.C."/>
            <person name="Han C."/>
            <person name="Larimer F."/>
            <person name="Land M."/>
            <person name="Hauser L."/>
            <person name="Markowitz V."/>
            <person name="Cheng J.-F."/>
            <person name="Hugenholtz P."/>
            <person name="Woyke T."/>
            <person name="Wu D."/>
            <person name="Tindall B."/>
            <person name="Pomrenke H."/>
            <person name="Brambilla E."/>
            <person name="Klenk H.-P."/>
            <person name="Eisen J.A."/>
        </authorList>
    </citation>
    <scope>NUCLEOTIDE SEQUENCE [LARGE SCALE GENOMIC DNA]</scope>
    <source>
        <strain evidence="2">ATCC BAA-1392 / DSM 18658 / VKM B-2454 / MOB10</strain>
    </source>
</reference>
<dbReference type="eggNOG" id="COG4102">
    <property type="taxonomic scope" value="Bacteria"/>
</dbReference>
<sequence length="490" mass="53101">MSDPRRDGLQPTPHIAAPLSRREMLVRGGGGFGALALAHLLGNSQALGASPQKGESNALLGGASYTIPSRVKSCIFLFMEGGPSHIDTFDPKPMLNKLAGKPLPPSFKPVITPMGEAGSPLLASQRKWKQHGKSGLWVSNWLPHLAECVDDIAVIRSCWSNGLNHVGGVCQMNTGSILAGRPSLGSWVSYGLGSENQNLPGYVVLLDNPGSVVAGGPRNWGAGFMPATYQGTRLGAASEVIPNLATPKQISAERQRDKVEFLHRLNARHADQRQDQTELDARIRAYELAFRMQAEAPEAVDLTRESEETKTLYGLDRKETKVFGQNCLLARRLVERGVRFVQLYHGAGSKWDAHAGIEQNHSGLCEGMDQPVAALLKDLKRRGLLDETLVIWGGEFGRTPMSEQGDGRDHNPYGFTMWMAGGGIQGGRTIGATDEVGLHAIEDRLHVHDLHASILALMGVDHTKLVFLHKGRPERATLNEGIVSEKLLAS</sequence>
<evidence type="ECO:0000313" key="2">
    <source>
        <dbReference type="Proteomes" id="UP000010798"/>
    </source>
</evidence>